<dbReference type="Pfam" id="PF03597">
    <property type="entry name" value="FixS"/>
    <property type="match status" value="1"/>
</dbReference>
<dbReference type="AlphaFoldDB" id="A0A840THM0"/>
<keyword evidence="2" id="KW-1185">Reference proteome</keyword>
<evidence type="ECO:0000313" key="2">
    <source>
        <dbReference type="Proteomes" id="UP000557307"/>
    </source>
</evidence>
<protein>
    <submittedName>
        <fullName evidence="1">Cbb3-type cytochrome oxidase maturation protein</fullName>
    </submittedName>
</protein>
<proteinExistence type="predicted"/>
<dbReference type="NCBIfam" id="TIGR00847">
    <property type="entry name" value="ccoS"/>
    <property type="match status" value="1"/>
</dbReference>
<accession>A0A840THM0</accession>
<name>A0A840THM0_9BACT</name>
<sequence length="60" mass="6539">MSALYILVGFSLLAALGFLGAFVWAVRSGQFDDDYTPSVRILFDDTSESTPPSPKKTPNQ</sequence>
<dbReference type="PANTHER" id="PTHR41532:SF1">
    <property type="entry name" value="FIXS PROTEIN"/>
    <property type="match status" value="1"/>
</dbReference>
<dbReference type="PANTHER" id="PTHR41532">
    <property type="entry name" value="FIXS PROTEIN"/>
    <property type="match status" value="1"/>
</dbReference>
<dbReference type="InterPro" id="IPR004714">
    <property type="entry name" value="Cyt_oxidase_maturation_cbb3"/>
</dbReference>
<dbReference type="RefSeq" id="WP_184171457.1">
    <property type="nucleotide sequence ID" value="NZ_JACHGF010000001.1"/>
</dbReference>
<comment type="caution">
    <text evidence="1">The sequence shown here is derived from an EMBL/GenBank/DDBJ whole genome shotgun (WGS) entry which is preliminary data.</text>
</comment>
<dbReference type="Proteomes" id="UP000557307">
    <property type="component" value="Unassembled WGS sequence"/>
</dbReference>
<gene>
    <name evidence="1" type="ORF">HNQ92_000892</name>
</gene>
<evidence type="ECO:0000313" key="1">
    <source>
        <dbReference type="EMBL" id="MBB5282771.1"/>
    </source>
</evidence>
<reference evidence="1 2" key="1">
    <citation type="submission" date="2020-08" db="EMBL/GenBank/DDBJ databases">
        <title>Genomic Encyclopedia of Type Strains, Phase IV (KMG-IV): sequencing the most valuable type-strain genomes for metagenomic binning, comparative biology and taxonomic classification.</title>
        <authorList>
            <person name="Goeker M."/>
        </authorList>
    </citation>
    <scope>NUCLEOTIDE SEQUENCE [LARGE SCALE GENOMIC DNA]</scope>
    <source>
        <strain evidence="1 2">DSM 105074</strain>
    </source>
</reference>
<organism evidence="1 2">
    <name type="scientific">Rhabdobacter roseus</name>
    <dbReference type="NCBI Taxonomy" id="1655419"/>
    <lineage>
        <taxon>Bacteria</taxon>
        <taxon>Pseudomonadati</taxon>
        <taxon>Bacteroidota</taxon>
        <taxon>Cytophagia</taxon>
        <taxon>Cytophagales</taxon>
        <taxon>Cytophagaceae</taxon>
        <taxon>Rhabdobacter</taxon>
    </lineage>
</organism>
<dbReference type="EMBL" id="JACHGF010000001">
    <property type="protein sequence ID" value="MBB5282771.1"/>
    <property type="molecule type" value="Genomic_DNA"/>
</dbReference>